<evidence type="ECO:0000313" key="2">
    <source>
        <dbReference type="EMBL" id="KZS95031.1"/>
    </source>
</evidence>
<proteinExistence type="predicted"/>
<reference evidence="2 3" key="1">
    <citation type="journal article" date="2016" name="Mol. Biol. Evol.">
        <title>Comparative Genomics of Early-Diverging Mushroom-Forming Fungi Provides Insights into the Origins of Lignocellulose Decay Capabilities.</title>
        <authorList>
            <person name="Nagy L.G."/>
            <person name="Riley R."/>
            <person name="Tritt A."/>
            <person name="Adam C."/>
            <person name="Daum C."/>
            <person name="Floudas D."/>
            <person name="Sun H."/>
            <person name="Yadav J.S."/>
            <person name="Pangilinan J."/>
            <person name="Larsson K.H."/>
            <person name="Matsuura K."/>
            <person name="Barry K."/>
            <person name="Labutti K."/>
            <person name="Kuo R."/>
            <person name="Ohm R.A."/>
            <person name="Bhattacharya S.S."/>
            <person name="Shirouzu T."/>
            <person name="Yoshinaga Y."/>
            <person name="Martin F.M."/>
            <person name="Grigoriev I.V."/>
            <person name="Hibbett D.S."/>
        </authorList>
    </citation>
    <scope>NUCLEOTIDE SEQUENCE [LARGE SCALE GENOMIC DNA]</scope>
    <source>
        <strain evidence="2 3">HHB9708</strain>
    </source>
</reference>
<name>A0A164WGQ7_9AGAM</name>
<organism evidence="2 3">
    <name type="scientific">Sistotremastrum niveocremeum HHB9708</name>
    <dbReference type="NCBI Taxonomy" id="1314777"/>
    <lineage>
        <taxon>Eukaryota</taxon>
        <taxon>Fungi</taxon>
        <taxon>Dikarya</taxon>
        <taxon>Basidiomycota</taxon>
        <taxon>Agaricomycotina</taxon>
        <taxon>Agaricomycetes</taxon>
        <taxon>Sistotremastrales</taxon>
        <taxon>Sistotremastraceae</taxon>
        <taxon>Sertulicium</taxon>
        <taxon>Sertulicium niveocremeum</taxon>
    </lineage>
</organism>
<dbReference type="Proteomes" id="UP000076722">
    <property type="component" value="Unassembled WGS sequence"/>
</dbReference>
<feature type="region of interest" description="Disordered" evidence="1">
    <location>
        <begin position="679"/>
        <end position="709"/>
    </location>
</feature>
<protein>
    <submittedName>
        <fullName evidence="2">Uncharacterized protein</fullName>
    </submittedName>
</protein>
<evidence type="ECO:0000256" key="1">
    <source>
        <dbReference type="SAM" id="MobiDB-lite"/>
    </source>
</evidence>
<accession>A0A164WGQ7</accession>
<gene>
    <name evidence="2" type="ORF">SISNIDRAFT_483937</name>
</gene>
<sequence length="709" mass="80140">MSSNDSVESSEHARQWQDVRTALNSIESDLQMPSSESETTPYSLLAASRLTSNSMDAVGRATGQDIDEWILRNERWLRSPNGLHWSFGLVKMQDLPTIFYNTSEDSSAITITRPNSMIGFNFLDLKRASQIRLQSSLPDFVMSFHHITQGVLKGLDWQNVFIAGGIVLGTLLSPPSLSTSQTTSEFTKSDIDLYIHGLGPAAACEKIREVYEIVRSNLPLDASILVVRNSKTITFFSKYPIRRIQIVLKLVENPRDVLLNFDLDICAIGFDGVEVYMLPRAARALERDRRASQQDRVFKYANRGYGIRIIPSYVNAVGNYESAGVLTTESSPFGLPDLDTISRSSRQWVSRLIDRYVKWGHTTTPTIVPSSISPQIRASWLQEARPVFTHAMLESRNQSNPDSFNPRSCLSSFALLMRHVALWERSVKGHIRLQEDIWASQVYSDLTVDGYSYYDTPKYPWDENFTLEGFAAHIDTYNTALSNAMLQDTARGEIPTSQAAFDLLAKMGVRMTYASDVSQILDPAHDIVVPIFLSEGCVRLINQTIREALFKAGVRHPKMPLRVINSVNVKEKNRRDNTNAMAEARVAQAIVPVVWTLDNIFMWQKVDRRMDEIFELLWANYRSLQRSFMNCDIGVSFQERLLGIIEQPGTSKARPNELDAFVKWVNTCPLPERGTYGAMGHGWSHDTDSDREGSDDEFGSLANWEEDDE</sequence>
<feature type="compositionally biased region" description="Acidic residues" evidence="1">
    <location>
        <begin position="693"/>
        <end position="709"/>
    </location>
</feature>
<dbReference type="STRING" id="1314777.A0A164WGQ7"/>
<dbReference type="PANTHER" id="PTHR43558:SF6">
    <property type="entry name" value="REDUCTASE, PUTATIVE (AFU_ORTHOLOGUE AFUA_3G10540)-RELATED"/>
    <property type="match status" value="1"/>
</dbReference>
<keyword evidence="3" id="KW-1185">Reference proteome</keyword>
<dbReference type="EMBL" id="KV419402">
    <property type="protein sequence ID" value="KZS95031.1"/>
    <property type="molecule type" value="Genomic_DNA"/>
</dbReference>
<feature type="compositionally biased region" description="Basic and acidic residues" evidence="1">
    <location>
        <begin position="683"/>
        <end position="692"/>
    </location>
</feature>
<dbReference type="InterPro" id="IPR053354">
    <property type="entry name" value="MGDG_epimerase"/>
</dbReference>
<evidence type="ECO:0000313" key="3">
    <source>
        <dbReference type="Proteomes" id="UP000076722"/>
    </source>
</evidence>
<dbReference type="PANTHER" id="PTHR43558">
    <property type="entry name" value="REDUCTASE, PUTATIVE (AFU_ORTHOLOGUE AFUA_3G10540)-RELATED"/>
    <property type="match status" value="1"/>
</dbReference>
<dbReference type="AlphaFoldDB" id="A0A164WGQ7"/>
<dbReference type="OrthoDB" id="539213at2759"/>